<dbReference type="PANTHER" id="PTHR37153:SF1">
    <property type="entry name" value="HYPOTHETICAL LOC292874"/>
    <property type="match status" value="1"/>
</dbReference>
<proteinExistence type="predicted"/>
<dbReference type="InterPro" id="IPR031746">
    <property type="entry name" value="DUF4732"/>
</dbReference>
<organism evidence="2 3">
    <name type="scientific">Dimorphilus gyrociliatus</name>
    <dbReference type="NCBI Taxonomy" id="2664684"/>
    <lineage>
        <taxon>Eukaryota</taxon>
        <taxon>Metazoa</taxon>
        <taxon>Spiralia</taxon>
        <taxon>Lophotrochozoa</taxon>
        <taxon>Annelida</taxon>
        <taxon>Polychaeta</taxon>
        <taxon>Polychaeta incertae sedis</taxon>
        <taxon>Dinophilidae</taxon>
        <taxon>Dimorphilus</taxon>
    </lineage>
</organism>
<feature type="compositionally biased region" description="Basic and acidic residues" evidence="1">
    <location>
        <begin position="16"/>
        <end position="31"/>
    </location>
</feature>
<reference evidence="2 3" key="1">
    <citation type="submission" date="2020-08" db="EMBL/GenBank/DDBJ databases">
        <authorList>
            <person name="Hejnol A."/>
        </authorList>
    </citation>
    <scope>NUCLEOTIDE SEQUENCE [LARGE SCALE GENOMIC DNA]</scope>
</reference>
<protein>
    <submittedName>
        <fullName evidence="2">DgyrCDS8712</fullName>
    </submittedName>
</protein>
<dbReference type="Proteomes" id="UP000549394">
    <property type="component" value="Unassembled WGS sequence"/>
</dbReference>
<evidence type="ECO:0000313" key="3">
    <source>
        <dbReference type="Proteomes" id="UP000549394"/>
    </source>
</evidence>
<evidence type="ECO:0000256" key="1">
    <source>
        <dbReference type="SAM" id="MobiDB-lite"/>
    </source>
</evidence>
<keyword evidence="3" id="KW-1185">Reference proteome</keyword>
<evidence type="ECO:0000313" key="2">
    <source>
        <dbReference type="EMBL" id="CAD5120134.1"/>
    </source>
</evidence>
<gene>
    <name evidence="2" type="ORF">DGYR_LOCUS8267</name>
</gene>
<accession>A0A7I8VXB2</accession>
<dbReference type="OrthoDB" id="6288346at2759"/>
<dbReference type="AlphaFoldDB" id="A0A7I8VXB2"/>
<dbReference type="EMBL" id="CAJFCJ010000012">
    <property type="protein sequence ID" value="CAD5120134.1"/>
    <property type="molecule type" value="Genomic_DNA"/>
</dbReference>
<sequence>MASNGKERKKTKKKKVAFEVTKDEEIRDERPRKKSVNTSHGLDKKRGIKKLHRHLTTDPKDVDYSLSVCFQCNAGQFTHADVYKMAKERLDRTNSDPKKMKIIYEPRNVILGSKDHDDRWIVTASDIMMKRHFMRGFLWKDQPVFVRKYQEILEEEWKACKKMHLSSKIIKSVVLKTELTLHQDD</sequence>
<feature type="region of interest" description="Disordered" evidence="1">
    <location>
        <begin position="1"/>
        <end position="49"/>
    </location>
</feature>
<name>A0A7I8VXB2_9ANNE</name>
<comment type="caution">
    <text evidence="2">The sequence shown here is derived from an EMBL/GenBank/DDBJ whole genome shotgun (WGS) entry which is preliminary data.</text>
</comment>
<dbReference type="PANTHER" id="PTHR37153">
    <property type="entry name" value="CHROMOSOME 19 C19ORF81 HOMOLOG"/>
    <property type="match status" value="1"/>
</dbReference>